<sequence length="809" mass="90984">MTKQQPLSKDELAATYPDEEWRAKLLTISNYVDMLHACILRRDYRVPDDLNAAVTLSEAGKRVQLTLAKVHKVNPKDARILCLLEYDHVDLLIDVENMDLEALGRSIERQILDGDIRFPFTFGRELYDRATALFRHETWSLTYEDTMRLLDGSSKGVFQIQDMVAGPYGILPSAETRWMMPKRRVPLFHCSDITCDEIHRCELSSDSSAPVNLERPKIVQVLNQISEESSDWQGFLADVAGLDGIRYDDRSREALPFLLGDGLSDRELQILISTLMDTTKGDLRQRLAPLGIAGASEDAVRELSRAQLIQVALLCRNVDIADQLDRLVASSRIVVPTGELRRPVLNAGYAIGVYGIRPELSTQGVRFVPSTVQICQLRLRRLIGRLYDLESASDRAELEFQLRDVDGVNVESQLEEFIRSATPEDVLTRLMLARHVNVVTASQDLAVDVSLHGPDPELIGSMLWKLGFKADRGEDVNREFWLQHVGMKKLTQTADVSAVTDPNAVRSLASNYFVALEGLLDDSLAYCSWALTSDHLGAQRPFTFQPEADGLAALMRLNEAERSRPSGPEKLTFSDANELYGLCRGFSALAEWLQVLQADRQNLRRSSADYPASIKHSDLRKFPFKHTVAFLDLIDSARVKIPQTLKEISRILISAKVSDVRNEWFHYRKSTADVGRLAACLAGIEQAVDMLEREGLCRVQFVPVRDSGDIWGRRIFFLADSRGREIGIARPVRYDISQMPGLRQSQYLMNSAVFAEPREMLRFNVSVSSEYSAMWDDYPVRRQEGKLPVDARIPSDPLKLGGSSPMIAG</sequence>
<organism evidence="1 2">
    <name type="scientific">Kribbella speibonae</name>
    <dbReference type="NCBI Taxonomy" id="1572660"/>
    <lineage>
        <taxon>Bacteria</taxon>
        <taxon>Bacillati</taxon>
        <taxon>Actinomycetota</taxon>
        <taxon>Actinomycetes</taxon>
        <taxon>Propionibacteriales</taxon>
        <taxon>Kribbellaceae</taxon>
        <taxon>Kribbella</taxon>
    </lineage>
</organism>
<evidence type="ECO:0000313" key="2">
    <source>
        <dbReference type="Proteomes" id="UP000292385"/>
    </source>
</evidence>
<dbReference type="RefSeq" id="WP_131461861.1">
    <property type="nucleotide sequence ID" value="NZ_SJJY01000002.1"/>
</dbReference>
<protein>
    <submittedName>
        <fullName evidence="1">Uncharacterized protein</fullName>
    </submittedName>
</protein>
<keyword evidence="2" id="KW-1185">Reference proteome</keyword>
<dbReference type="EMBL" id="SJJY01000002">
    <property type="protein sequence ID" value="TCC25400.1"/>
    <property type="molecule type" value="Genomic_DNA"/>
</dbReference>
<comment type="caution">
    <text evidence="1">The sequence shown here is derived from an EMBL/GenBank/DDBJ whole genome shotgun (WGS) entry which is preliminary data.</text>
</comment>
<reference evidence="1 2" key="1">
    <citation type="submission" date="2019-02" db="EMBL/GenBank/DDBJ databases">
        <title>Kribbella capetownensis sp. nov. and Kribbella speibonae sp. nov., isolated from soil.</title>
        <authorList>
            <person name="Curtis S.M."/>
            <person name="Norton I."/>
            <person name="Everest G.J."/>
            <person name="Meyers P.R."/>
        </authorList>
    </citation>
    <scope>NUCLEOTIDE SEQUENCE [LARGE SCALE GENOMIC DNA]</scope>
    <source>
        <strain evidence="1 2">SK5</strain>
    </source>
</reference>
<accession>A0ABY2A923</accession>
<proteinExistence type="predicted"/>
<evidence type="ECO:0000313" key="1">
    <source>
        <dbReference type="EMBL" id="TCC25400.1"/>
    </source>
</evidence>
<name>A0ABY2A923_9ACTN</name>
<dbReference type="Proteomes" id="UP000292385">
    <property type="component" value="Unassembled WGS sequence"/>
</dbReference>
<gene>
    <name evidence="1" type="ORF">E0H58_14725</name>
</gene>